<dbReference type="GO" id="GO:0034058">
    <property type="term" value="P:endosomal vesicle fusion"/>
    <property type="evidence" value="ECO:0007669"/>
    <property type="project" value="TreeGrafter"/>
</dbReference>
<dbReference type="InterPro" id="IPR001680">
    <property type="entry name" value="WD40_rpt"/>
</dbReference>
<comment type="caution">
    <text evidence="8">The sequence shown here is derived from an EMBL/GenBank/DDBJ whole genome shotgun (WGS) entry which is preliminary data.</text>
</comment>
<dbReference type="GO" id="GO:0030897">
    <property type="term" value="C:HOPS complex"/>
    <property type="evidence" value="ECO:0007669"/>
    <property type="project" value="TreeGrafter"/>
</dbReference>
<dbReference type="FunFam" id="6.10.250.3450:FF:000001">
    <property type="entry name" value="60S ribosomal protein L35"/>
    <property type="match status" value="1"/>
</dbReference>
<evidence type="ECO:0000313" key="8">
    <source>
        <dbReference type="EMBL" id="TIC00248.1"/>
    </source>
</evidence>
<name>A0A4T0NTP6_9BASI</name>
<dbReference type="SMART" id="SM00299">
    <property type="entry name" value="CLH"/>
    <property type="match status" value="1"/>
</dbReference>
<keyword evidence="5" id="KW-0687">Ribonucleoprotein</keyword>
<evidence type="ECO:0000256" key="1">
    <source>
        <dbReference type="ARBA" id="ARBA00009254"/>
    </source>
</evidence>
<dbReference type="InterPro" id="IPR011990">
    <property type="entry name" value="TPR-like_helical_dom_sf"/>
</dbReference>
<dbReference type="NCBIfam" id="TIGR00012">
    <property type="entry name" value="L29"/>
    <property type="match status" value="1"/>
</dbReference>
<dbReference type="InterPro" id="IPR036049">
    <property type="entry name" value="Ribosomal_uL29_sf"/>
</dbReference>
<dbReference type="HAMAP" id="MF_00374">
    <property type="entry name" value="Ribosomal_uL29"/>
    <property type="match status" value="1"/>
</dbReference>
<dbReference type="InterPro" id="IPR057780">
    <property type="entry name" value="Beta-prop_Vps41"/>
</dbReference>
<sequence>MSSISLEIDYDEEPPFKYTKIGADVSTSTLKDSASVLRCCDQFIALGTHAGYLHLFSHSGHRIKAFKPHSATISDISLDSEQNYIATASVDGQVFISSIYGQERYYFDIKRPMRCVALDPHFSTKSSRAFICGGLNGRLTLNEKGWLGHRQIDLQPTDREEGPIYNCIWNNHLVAWSNDSGIRLYDVQLMKLIAFIPKLDISPRPDLFRVSLSFIDHHTLIIGWGSIIRLVKIRYRHSAPLHNYEHPQLLAEIESTFEMDAMISSVLPFENSLLVLAWLEPDGALLNDETITDKNAQRKRASKRPELRVLTLDGEENAEDRLPIRNFYLYGCNDYKLVPSLFPTRNGLKAGFYFMSPRDVVRVEARDEIDHVEWLIEGKHYGEALESAKTLTVEHDFNIDELGQMYLRSLITDGEYEAAASRATEILKLNTSAWEDFFYTFANYDKLDVIIPVIPKKQPQLDEQVYAIILHHLLQTNHSDFYISIIEWPSDIYDIGSIISAVQNEIENDEKEILLESLAELYLLNRQPGKVLPIYLKLEKYEVFDLIKKYSLWTDIQYQALELVKFDEGLTMSESQSQWIEGGRGTVIKMLVDHTYSIQLRSSLIVKKVSRVVDQLQHESRYLYLYLDALRELDGMIVEPYADNMVELYAEYDYSKLEGYLRTNTRYNLEKAYKVCEKRDYVQEMVFILGRMGSNKLALSLIIERLGDVKRAIAFAKEQSDDDLWEDLLKYSESKPTFIRGLLENVGPEIDPVRLIKRIKNGLEIPGLKDALIKILRDFQIQVSCCSYYRYPNKQKISLLEGCQTVMHTDCQRILDELLKAHSKGQLGGPYGGVANTRCAKSQEKAYKKNETTLVYNDGRTYLASSILGERTGEVRLKTIDQKIAWKVQVKAHELQSKNKTDLLNQLHELKGELVQLRVAKVAGGSASKLTKIHSVRKSIARVLTVINQKQRQHVAEAYKGKRIPLDMRHKKTRAIRRRLTPKEQNAKTVRQHKREIHFGRRKFAIKA</sequence>
<comment type="similarity">
    <text evidence="1">Belongs to the universal ribosomal protein uL29 family.</text>
</comment>
<dbReference type="Gene3D" id="6.10.250.3450">
    <property type="match status" value="1"/>
</dbReference>
<dbReference type="GO" id="GO:0016236">
    <property type="term" value="P:macroautophagy"/>
    <property type="evidence" value="ECO:0007669"/>
    <property type="project" value="TreeGrafter"/>
</dbReference>
<dbReference type="CDD" id="cd00427">
    <property type="entry name" value="Ribosomal_L29_HIP"/>
    <property type="match status" value="1"/>
</dbReference>
<protein>
    <recommendedName>
        <fullName evidence="7">Vps41 beta-propeller domain-containing protein</fullName>
    </recommendedName>
</protein>
<dbReference type="GO" id="GO:0022625">
    <property type="term" value="C:cytosolic large ribosomal subunit"/>
    <property type="evidence" value="ECO:0007669"/>
    <property type="project" value="UniProtKB-ARBA"/>
</dbReference>
<organism evidence="8 9">
    <name type="scientific">Wallemia mellicola</name>
    <dbReference type="NCBI Taxonomy" id="1708541"/>
    <lineage>
        <taxon>Eukaryota</taxon>
        <taxon>Fungi</taxon>
        <taxon>Dikarya</taxon>
        <taxon>Basidiomycota</taxon>
        <taxon>Wallemiomycotina</taxon>
        <taxon>Wallemiomycetes</taxon>
        <taxon>Wallemiales</taxon>
        <taxon>Wallemiaceae</taxon>
        <taxon>Wallemia</taxon>
    </lineage>
</organism>
<dbReference type="GO" id="GO:0006412">
    <property type="term" value="P:translation"/>
    <property type="evidence" value="ECO:0007669"/>
    <property type="project" value="InterPro"/>
</dbReference>
<evidence type="ECO:0000256" key="6">
    <source>
        <dbReference type="PROSITE-ProRule" id="PRU01006"/>
    </source>
</evidence>
<evidence type="ECO:0000256" key="2">
    <source>
        <dbReference type="ARBA" id="ARBA00022448"/>
    </source>
</evidence>
<dbReference type="SUPFAM" id="SSF48371">
    <property type="entry name" value="ARM repeat"/>
    <property type="match status" value="1"/>
</dbReference>
<evidence type="ECO:0000313" key="9">
    <source>
        <dbReference type="Proteomes" id="UP000307169"/>
    </source>
</evidence>
<evidence type="ECO:0000259" key="7">
    <source>
        <dbReference type="Pfam" id="PF23411"/>
    </source>
</evidence>
<dbReference type="InterPro" id="IPR000547">
    <property type="entry name" value="Clathrin_H-chain/VPS_repeat"/>
</dbReference>
<evidence type="ECO:0000256" key="3">
    <source>
        <dbReference type="ARBA" id="ARBA00022927"/>
    </source>
</evidence>
<dbReference type="InterPro" id="IPR036322">
    <property type="entry name" value="WD40_repeat_dom_sf"/>
</dbReference>
<dbReference type="PANTHER" id="PTHR12616:SF1">
    <property type="entry name" value="VACUOLAR PROTEIN SORTING-ASSOCIATED PROTEIN 41 HOMOLOG"/>
    <property type="match status" value="1"/>
</dbReference>
<dbReference type="Pfam" id="PF23556">
    <property type="entry name" value="TPR_Vps41"/>
    <property type="match status" value="1"/>
</dbReference>
<dbReference type="Gene3D" id="1.10.287.310">
    <property type="match status" value="1"/>
</dbReference>
<feature type="repeat" description="CHCR" evidence="6">
    <location>
        <begin position="597"/>
        <end position="741"/>
    </location>
</feature>
<feature type="domain" description="Vps41 beta-propeller" evidence="7">
    <location>
        <begin position="17"/>
        <end position="362"/>
    </location>
</feature>
<keyword evidence="3" id="KW-0653">Protein transport</keyword>
<dbReference type="InterPro" id="IPR045111">
    <property type="entry name" value="Vps41/Vps8"/>
</dbReference>
<keyword evidence="2" id="KW-0813">Transport</keyword>
<gene>
    <name evidence="8" type="ORF">E3Q17_02259</name>
</gene>
<dbReference type="GO" id="GO:0009267">
    <property type="term" value="P:cellular response to starvation"/>
    <property type="evidence" value="ECO:0007669"/>
    <property type="project" value="TreeGrafter"/>
</dbReference>
<dbReference type="SUPFAM" id="SSF50978">
    <property type="entry name" value="WD40 repeat-like"/>
    <property type="match status" value="1"/>
</dbReference>
<dbReference type="Proteomes" id="UP000307169">
    <property type="component" value="Unassembled WGS sequence"/>
</dbReference>
<dbReference type="GO" id="GO:0006623">
    <property type="term" value="P:protein targeting to vacuole"/>
    <property type="evidence" value="ECO:0007669"/>
    <property type="project" value="InterPro"/>
</dbReference>
<dbReference type="SMART" id="SM00320">
    <property type="entry name" value="WD40"/>
    <property type="match status" value="2"/>
</dbReference>
<proteinExistence type="inferred from homology"/>
<dbReference type="EMBL" id="SPRH01000024">
    <property type="protein sequence ID" value="TIC00248.1"/>
    <property type="molecule type" value="Genomic_DNA"/>
</dbReference>
<evidence type="ECO:0000256" key="5">
    <source>
        <dbReference type="ARBA" id="ARBA00023274"/>
    </source>
</evidence>
<dbReference type="AlphaFoldDB" id="A0A4T0NTP6"/>
<dbReference type="PANTHER" id="PTHR12616">
    <property type="entry name" value="VACUOLAR PROTEIN SORTING VPS41"/>
    <property type="match status" value="1"/>
</dbReference>
<dbReference type="GO" id="GO:0005770">
    <property type="term" value="C:late endosome"/>
    <property type="evidence" value="ECO:0007669"/>
    <property type="project" value="TreeGrafter"/>
</dbReference>
<dbReference type="GO" id="GO:0003735">
    <property type="term" value="F:structural constituent of ribosome"/>
    <property type="evidence" value="ECO:0007669"/>
    <property type="project" value="InterPro"/>
</dbReference>
<dbReference type="Pfam" id="PF23411">
    <property type="entry name" value="Beta-prop_Vps41"/>
    <property type="match status" value="1"/>
</dbReference>
<dbReference type="FunFam" id="1.10.287.310:FF:000002">
    <property type="entry name" value="60S ribosomal protein L35"/>
    <property type="match status" value="1"/>
</dbReference>
<accession>A0A4T0NTP6</accession>
<dbReference type="Gene3D" id="2.130.10.10">
    <property type="entry name" value="YVTN repeat-like/Quinoprotein amine dehydrogenase"/>
    <property type="match status" value="1"/>
</dbReference>
<dbReference type="InterPro" id="IPR015943">
    <property type="entry name" value="WD40/YVTN_repeat-like_dom_sf"/>
</dbReference>
<keyword evidence="4" id="KW-0689">Ribosomal protein</keyword>
<reference evidence="8 9" key="1">
    <citation type="submission" date="2019-03" db="EMBL/GenBank/DDBJ databases">
        <title>Sequencing 25 genomes of Wallemia mellicola.</title>
        <authorList>
            <person name="Gostincar C."/>
        </authorList>
    </citation>
    <scope>NUCLEOTIDE SEQUENCE [LARGE SCALE GENOMIC DNA]</scope>
    <source>
        <strain evidence="8 9">EXF-1262</strain>
    </source>
</reference>
<evidence type="ECO:0000256" key="4">
    <source>
        <dbReference type="ARBA" id="ARBA00022980"/>
    </source>
</evidence>
<dbReference type="SUPFAM" id="SSF46561">
    <property type="entry name" value="Ribosomal protein L29 (L29p)"/>
    <property type="match status" value="1"/>
</dbReference>
<dbReference type="InterPro" id="IPR016024">
    <property type="entry name" value="ARM-type_fold"/>
</dbReference>
<dbReference type="PROSITE" id="PS50236">
    <property type="entry name" value="CHCR"/>
    <property type="match status" value="1"/>
</dbReference>
<dbReference type="GO" id="GO:0030684">
    <property type="term" value="C:preribosome"/>
    <property type="evidence" value="ECO:0007669"/>
    <property type="project" value="UniProtKB-ARBA"/>
</dbReference>
<dbReference type="InterPro" id="IPR001854">
    <property type="entry name" value="Ribosomal_uL29"/>
</dbReference>
<dbReference type="Pfam" id="PF00831">
    <property type="entry name" value="Ribosomal_L29"/>
    <property type="match status" value="1"/>
</dbReference>
<dbReference type="Gene3D" id="1.25.40.10">
    <property type="entry name" value="Tetratricopeptide repeat domain"/>
    <property type="match status" value="1"/>
</dbReference>